<dbReference type="Proteomes" id="UP000463051">
    <property type="component" value="Unassembled WGS sequence"/>
</dbReference>
<dbReference type="InterPro" id="IPR032710">
    <property type="entry name" value="NTF2-like_dom_sf"/>
</dbReference>
<evidence type="ECO:0000259" key="1">
    <source>
        <dbReference type="Pfam" id="PF12680"/>
    </source>
</evidence>
<keyword evidence="3" id="KW-1185">Reference proteome</keyword>
<accession>A0A7X2H8I0</accession>
<dbReference type="Pfam" id="PF12680">
    <property type="entry name" value="SnoaL_2"/>
    <property type="match status" value="1"/>
</dbReference>
<comment type="caution">
    <text evidence="2">The sequence shown here is derived from an EMBL/GenBank/DDBJ whole genome shotgun (WGS) entry which is preliminary data.</text>
</comment>
<dbReference type="AlphaFoldDB" id="A0A7X2H8I0"/>
<evidence type="ECO:0000313" key="3">
    <source>
        <dbReference type="Proteomes" id="UP000463051"/>
    </source>
</evidence>
<dbReference type="InterPro" id="IPR037401">
    <property type="entry name" value="SnoaL-like"/>
</dbReference>
<protein>
    <submittedName>
        <fullName evidence="2">Nuclear transport factor 2 family protein</fullName>
    </submittedName>
</protein>
<gene>
    <name evidence="2" type="ORF">GJB61_21115</name>
</gene>
<sequence>MLTKLSQPVATYFDTANHPDKVAFVSNFSDHAVLVDDGREYKGIAEIQEWSNVNVFAAQLKYEITKVVQNIERSDETIVTAKVDGNFDKTGLPDPLMFEHHFTVEKGEIVRLTIRFLV</sequence>
<reference evidence="2 3" key="1">
    <citation type="submission" date="2019-11" db="EMBL/GenBank/DDBJ databases">
        <title>Paenibacillus monticola sp. nov., a novel PGPR strain isolated from mountain sample in China.</title>
        <authorList>
            <person name="Zhao Q."/>
            <person name="Li H.-P."/>
            <person name="Zhang J.-L."/>
        </authorList>
    </citation>
    <scope>NUCLEOTIDE SEQUENCE [LARGE SCALE GENOMIC DNA]</scope>
    <source>
        <strain evidence="2 3">LC-T2</strain>
    </source>
</reference>
<dbReference type="RefSeq" id="WP_154121000.1">
    <property type="nucleotide sequence ID" value="NZ_WJXB01000009.1"/>
</dbReference>
<feature type="domain" description="SnoaL-like" evidence="1">
    <location>
        <begin position="9"/>
        <end position="111"/>
    </location>
</feature>
<dbReference type="SUPFAM" id="SSF54427">
    <property type="entry name" value="NTF2-like"/>
    <property type="match status" value="1"/>
</dbReference>
<dbReference type="Gene3D" id="3.10.450.50">
    <property type="match status" value="1"/>
</dbReference>
<dbReference type="EMBL" id="WJXB01000009">
    <property type="protein sequence ID" value="MRN55487.1"/>
    <property type="molecule type" value="Genomic_DNA"/>
</dbReference>
<organism evidence="2 3">
    <name type="scientific">Paenibacillus monticola</name>
    <dbReference type="NCBI Taxonomy" id="2666075"/>
    <lineage>
        <taxon>Bacteria</taxon>
        <taxon>Bacillati</taxon>
        <taxon>Bacillota</taxon>
        <taxon>Bacilli</taxon>
        <taxon>Bacillales</taxon>
        <taxon>Paenibacillaceae</taxon>
        <taxon>Paenibacillus</taxon>
    </lineage>
</organism>
<evidence type="ECO:0000313" key="2">
    <source>
        <dbReference type="EMBL" id="MRN55487.1"/>
    </source>
</evidence>
<name>A0A7X2H8I0_9BACL</name>
<proteinExistence type="predicted"/>